<evidence type="ECO:0000313" key="5">
    <source>
        <dbReference type="EMBL" id="GAA3553307.1"/>
    </source>
</evidence>
<evidence type="ECO:0000259" key="4">
    <source>
        <dbReference type="PROSITE" id="PS01124"/>
    </source>
</evidence>
<reference evidence="6" key="1">
    <citation type="journal article" date="2019" name="Int. J. Syst. Evol. Microbiol.">
        <title>The Global Catalogue of Microorganisms (GCM) 10K type strain sequencing project: providing services to taxonomists for standard genome sequencing and annotation.</title>
        <authorList>
            <consortium name="The Broad Institute Genomics Platform"/>
            <consortium name="The Broad Institute Genome Sequencing Center for Infectious Disease"/>
            <person name="Wu L."/>
            <person name="Ma J."/>
        </authorList>
    </citation>
    <scope>NUCLEOTIDE SEQUENCE [LARGE SCALE GENOMIC DNA]</scope>
    <source>
        <strain evidence="6">JCM 17111</strain>
    </source>
</reference>
<dbReference type="Proteomes" id="UP001500954">
    <property type="component" value="Unassembled WGS sequence"/>
</dbReference>
<dbReference type="EMBL" id="BAABCY010000006">
    <property type="protein sequence ID" value="GAA3553307.1"/>
    <property type="molecule type" value="Genomic_DNA"/>
</dbReference>
<gene>
    <name evidence="5" type="ORF">GCM10022395_01100</name>
</gene>
<organism evidence="5 6">
    <name type="scientific">Snuella lapsa</name>
    <dbReference type="NCBI Taxonomy" id="870481"/>
    <lineage>
        <taxon>Bacteria</taxon>
        <taxon>Pseudomonadati</taxon>
        <taxon>Bacteroidota</taxon>
        <taxon>Flavobacteriia</taxon>
        <taxon>Flavobacteriales</taxon>
        <taxon>Flavobacteriaceae</taxon>
        <taxon>Snuella</taxon>
    </lineage>
</organism>
<evidence type="ECO:0000256" key="2">
    <source>
        <dbReference type="ARBA" id="ARBA00023125"/>
    </source>
</evidence>
<evidence type="ECO:0000256" key="1">
    <source>
        <dbReference type="ARBA" id="ARBA00023015"/>
    </source>
</evidence>
<dbReference type="InterPro" id="IPR014710">
    <property type="entry name" value="RmlC-like_jellyroll"/>
</dbReference>
<dbReference type="PANTHER" id="PTHR43280:SF27">
    <property type="entry name" value="TRANSCRIPTIONAL REGULATOR MTLR"/>
    <property type="match status" value="1"/>
</dbReference>
<sequence>MKVLPFKIPKPESDALVYQVDLETTFYDQLHQHEEIQLSLVVEGEGTLIVGDTINDYSDGDVLVIGSNLPHVFKSDLSVGKKSHMLTLFFTKAAFGTHFFSLEELHELEPFFKRAAHGFKITSDKEAIHSLFYTLETASKLSRFIILLELLKIASVASYKSLSSFIYDKKYTDIEGKRMRDIFEYTMTHYHKDISLEAISNVANMTKNAFCKYFKKRTNKTYFGFLNELRIENACKLLLSHRDLPIIHVSEKSGFNNISNFNRQFKTLKGIAPNIYRKVND</sequence>
<dbReference type="InterPro" id="IPR013096">
    <property type="entry name" value="Cupin_2"/>
</dbReference>
<evidence type="ECO:0000313" key="6">
    <source>
        <dbReference type="Proteomes" id="UP001500954"/>
    </source>
</evidence>
<dbReference type="RefSeq" id="WP_345003746.1">
    <property type="nucleotide sequence ID" value="NZ_BAABCY010000006.1"/>
</dbReference>
<dbReference type="InterPro" id="IPR011051">
    <property type="entry name" value="RmlC_Cupin_sf"/>
</dbReference>
<dbReference type="Pfam" id="PF12833">
    <property type="entry name" value="HTH_18"/>
    <property type="match status" value="1"/>
</dbReference>
<dbReference type="InterPro" id="IPR018060">
    <property type="entry name" value="HTH_AraC"/>
</dbReference>
<dbReference type="Pfam" id="PF07883">
    <property type="entry name" value="Cupin_2"/>
    <property type="match status" value="1"/>
</dbReference>
<evidence type="ECO:0000256" key="3">
    <source>
        <dbReference type="ARBA" id="ARBA00023163"/>
    </source>
</evidence>
<dbReference type="Gene3D" id="1.10.10.60">
    <property type="entry name" value="Homeodomain-like"/>
    <property type="match status" value="2"/>
</dbReference>
<proteinExistence type="predicted"/>
<dbReference type="Gene3D" id="2.60.120.10">
    <property type="entry name" value="Jelly Rolls"/>
    <property type="match status" value="1"/>
</dbReference>
<dbReference type="PROSITE" id="PS01124">
    <property type="entry name" value="HTH_ARAC_FAMILY_2"/>
    <property type="match status" value="1"/>
</dbReference>
<keyword evidence="1" id="KW-0805">Transcription regulation</keyword>
<protein>
    <submittedName>
        <fullName evidence="5">AraC family transcriptional regulator</fullName>
    </submittedName>
</protein>
<feature type="domain" description="HTH araC/xylS-type" evidence="4">
    <location>
        <begin position="180"/>
        <end position="279"/>
    </location>
</feature>
<dbReference type="SUPFAM" id="SSF51182">
    <property type="entry name" value="RmlC-like cupins"/>
    <property type="match status" value="1"/>
</dbReference>
<dbReference type="PANTHER" id="PTHR43280">
    <property type="entry name" value="ARAC-FAMILY TRANSCRIPTIONAL REGULATOR"/>
    <property type="match status" value="1"/>
</dbReference>
<dbReference type="SUPFAM" id="SSF46689">
    <property type="entry name" value="Homeodomain-like"/>
    <property type="match status" value="2"/>
</dbReference>
<dbReference type="InterPro" id="IPR009057">
    <property type="entry name" value="Homeodomain-like_sf"/>
</dbReference>
<comment type="caution">
    <text evidence="5">The sequence shown here is derived from an EMBL/GenBank/DDBJ whole genome shotgun (WGS) entry which is preliminary data.</text>
</comment>
<accession>A0ABP6WP74</accession>
<keyword evidence="6" id="KW-1185">Reference proteome</keyword>
<dbReference type="SMART" id="SM00342">
    <property type="entry name" value="HTH_ARAC"/>
    <property type="match status" value="1"/>
</dbReference>
<name>A0ABP6WP74_9FLAO</name>
<keyword evidence="3" id="KW-0804">Transcription</keyword>
<keyword evidence="2" id="KW-0238">DNA-binding</keyword>